<dbReference type="Pfam" id="PF07734">
    <property type="entry name" value="FBA_1"/>
    <property type="match status" value="1"/>
</dbReference>
<evidence type="ECO:0000313" key="3">
    <source>
        <dbReference type="EnsemblPlants" id="KEH43629"/>
    </source>
</evidence>
<gene>
    <name evidence="2" type="ordered locus">MTR_1g097510</name>
</gene>
<dbReference type="PANTHER" id="PTHR31672">
    <property type="entry name" value="BNACNNG10540D PROTEIN"/>
    <property type="match status" value="1"/>
</dbReference>
<name>A0A072VNM7_MEDTR</name>
<evidence type="ECO:0000313" key="2">
    <source>
        <dbReference type="EMBL" id="KEH43629.1"/>
    </source>
</evidence>
<evidence type="ECO:0000259" key="1">
    <source>
        <dbReference type="Pfam" id="PF07734"/>
    </source>
</evidence>
<dbReference type="AlphaFoldDB" id="A0A072VNM7"/>
<dbReference type="Proteomes" id="UP000002051">
    <property type="component" value="Unassembled WGS sequence"/>
</dbReference>
<evidence type="ECO:0000313" key="4">
    <source>
        <dbReference type="Proteomes" id="UP000002051"/>
    </source>
</evidence>
<keyword evidence="4" id="KW-1185">Reference proteome</keyword>
<dbReference type="PANTHER" id="PTHR31672:SF13">
    <property type="entry name" value="F-BOX PROTEIN CPR30-LIKE"/>
    <property type="match status" value="1"/>
</dbReference>
<feature type="domain" description="F-box associated beta-propeller type 1" evidence="1">
    <location>
        <begin position="90"/>
        <end position="229"/>
    </location>
</feature>
<dbReference type="EMBL" id="CM001217">
    <property type="protein sequence ID" value="KEH43629.1"/>
    <property type="molecule type" value="Genomic_DNA"/>
</dbReference>
<dbReference type="HOGENOM" id="CLU_984724_0_0_1"/>
<dbReference type="EnsemblPlants" id="KEH43629">
    <property type="protein sequence ID" value="KEH43629"/>
    <property type="gene ID" value="MTR_1g097510"/>
</dbReference>
<reference evidence="2 4" key="1">
    <citation type="journal article" date="2011" name="Nature">
        <title>The Medicago genome provides insight into the evolution of rhizobial symbioses.</title>
        <authorList>
            <person name="Young N.D."/>
            <person name="Debelle F."/>
            <person name="Oldroyd G.E."/>
            <person name="Geurts R."/>
            <person name="Cannon S.B."/>
            <person name="Udvardi M.K."/>
            <person name="Benedito V.A."/>
            <person name="Mayer K.F."/>
            <person name="Gouzy J."/>
            <person name="Schoof H."/>
            <person name="Van de Peer Y."/>
            <person name="Proost S."/>
            <person name="Cook D.R."/>
            <person name="Meyers B.C."/>
            <person name="Spannagl M."/>
            <person name="Cheung F."/>
            <person name="De Mita S."/>
            <person name="Krishnakumar V."/>
            <person name="Gundlach H."/>
            <person name="Zhou S."/>
            <person name="Mudge J."/>
            <person name="Bharti A.K."/>
            <person name="Murray J.D."/>
            <person name="Naoumkina M.A."/>
            <person name="Rosen B."/>
            <person name="Silverstein K.A."/>
            <person name="Tang H."/>
            <person name="Rombauts S."/>
            <person name="Zhao P.X."/>
            <person name="Zhou P."/>
            <person name="Barbe V."/>
            <person name="Bardou P."/>
            <person name="Bechner M."/>
            <person name="Bellec A."/>
            <person name="Berger A."/>
            <person name="Berges H."/>
            <person name="Bidwell S."/>
            <person name="Bisseling T."/>
            <person name="Choisne N."/>
            <person name="Couloux A."/>
            <person name="Denny R."/>
            <person name="Deshpande S."/>
            <person name="Dai X."/>
            <person name="Doyle J.J."/>
            <person name="Dudez A.M."/>
            <person name="Farmer A.D."/>
            <person name="Fouteau S."/>
            <person name="Franken C."/>
            <person name="Gibelin C."/>
            <person name="Gish J."/>
            <person name="Goldstein S."/>
            <person name="Gonzalez A.J."/>
            <person name="Green P.J."/>
            <person name="Hallab A."/>
            <person name="Hartog M."/>
            <person name="Hua A."/>
            <person name="Humphray S.J."/>
            <person name="Jeong D.H."/>
            <person name="Jing Y."/>
            <person name="Jocker A."/>
            <person name="Kenton S.M."/>
            <person name="Kim D.J."/>
            <person name="Klee K."/>
            <person name="Lai H."/>
            <person name="Lang C."/>
            <person name="Lin S."/>
            <person name="Macmil S.L."/>
            <person name="Magdelenat G."/>
            <person name="Matthews L."/>
            <person name="McCorrison J."/>
            <person name="Monaghan E.L."/>
            <person name="Mun J.H."/>
            <person name="Najar F.Z."/>
            <person name="Nicholson C."/>
            <person name="Noirot C."/>
            <person name="O'Bleness M."/>
            <person name="Paule C.R."/>
            <person name="Poulain J."/>
            <person name="Prion F."/>
            <person name="Qin B."/>
            <person name="Qu C."/>
            <person name="Retzel E.F."/>
            <person name="Riddle C."/>
            <person name="Sallet E."/>
            <person name="Samain S."/>
            <person name="Samson N."/>
            <person name="Sanders I."/>
            <person name="Saurat O."/>
            <person name="Scarpelli C."/>
            <person name="Schiex T."/>
            <person name="Segurens B."/>
            <person name="Severin A.J."/>
            <person name="Sherrier D.J."/>
            <person name="Shi R."/>
            <person name="Sims S."/>
            <person name="Singer S.R."/>
            <person name="Sinharoy S."/>
            <person name="Sterck L."/>
            <person name="Viollet A."/>
            <person name="Wang B.B."/>
            <person name="Wang K."/>
            <person name="Wang M."/>
            <person name="Wang X."/>
            <person name="Warfsmann J."/>
            <person name="Weissenbach J."/>
            <person name="White D.D."/>
            <person name="White J.D."/>
            <person name="Wiley G.B."/>
            <person name="Wincker P."/>
            <person name="Xing Y."/>
            <person name="Yang L."/>
            <person name="Yao Z."/>
            <person name="Ying F."/>
            <person name="Zhai J."/>
            <person name="Zhou L."/>
            <person name="Zuber A."/>
            <person name="Denarie J."/>
            <person name="Dixon R.A."/>
            <person name="May G.D."/>
            <person name="Schwartz D.C."/>
            <person name="Rogers J."/>
            <person name="Quetier F."/>
            <person name="Town C.D."/>
            <person name="Roe B.A."/>
        </authorList>
    </citation>
    <scope>NUCLEOTIDE SEQUENCE [LARGE SCALE GENOMIC DNA]</scope>
    <source>
        <strain evidence="2">A17</strain>
        <strain evidence="3 4">cv. Jemalong A17</strain>
    </source>
</reference>
<accession>A0A072VNM7</accession>
<organism evidence="2 4">
    <name type="scientific">Medicago truncatula</name>
    <name type="common">Barrel medic</name>
    <name type="synonym">Medicago tribuloides</name>
    <dbReference type="NCBI Taxonomy" id="3880"/>
    <lineage>
        <taxon>Eukaryota</taxon>
        <taxon>Viridiplantae</taxon>
        <taxon>Streptophyta</taxon>
        <taxon>Embryophyta</taxon>
        <taxon>Tracheophyta</taxon>
        <taxon>Spermatophyta</taxon>
        <taxon>Magnoliopsida</taxon>
        <taxon>eudicotyledons</taxon>
        <taxon>Gunneridae</taxon>
        <taxon>Pentapetalae</taxon>
        <taxon>rosids</taxon>
        <taxon>fabids</taxon>
        <taxon>Fabales</taxon>
        <taxon>Fabaceae</taxon>
        <taxon>Papilionoideae</taxon>
        <taxon>50 kb inversion clade</taxon>
        <taxon>NPAAA clade</taxon>
        <taxon>Hologalegina</taxon>
        <taxon>IRL clade</taxon>
        <taxon>Trifolieae</taxon>
        <taxon>Medicago</taxon>
    </lineage>
</organism>
<proteinExistence type="predicted"/>
<protein>
    <submittedName>
        <fullName evidence="2">F-box associated protein</fullName>
    </submittedName>
</protein>
<dbReference type="InterPro" id="IPR006527">
    <property type="entry name" value="F-box-assoc_dom_typ1"/>
</dbReference>
<reference evidence="2 4" key="2">
    <citation type="journal article" date="2014" name="BMC Genomics">
        <title>An improved genome release (version Mt4.0) for the model legume Medicago truncatula.</title>
        <authorList>
            <person name="Tang H."/>
            <person name="Krishnakumar V."/>
            <person name="Bidwell S."/>
            <person name="Rosen B."/>
            <person name="Chan A."/>
            <person name="Zhou S."/>
            <person name="Gentzbittel L."/>
            <person name="Childs K.L."/>
            <person name="Yandell M."/>
            <person name="Gundlach H."/>
            <person name="Mayer K.F."/>
            <person name="Schwartz D.C."/>
            <person name="Town C.D."/>
        </authorList>
    </citation>
    <scope>GENOME REANNOTATION</scope>
    <source>
        <strain evidence="2">A17</strain>
        <strain evidence="3 4">cv. Jemalong A17</strain>
    </source>
</reference>
<dbReference type="InterPro" id="IPR050796">
    <property type="entry name" value="SCF_F-box_component"/>
</dbReference>
<reference evidence="3" key="3">
    <citation type="submission" date="2015-04" db="UniProtKB">
        <authorList>
            <consortium name="EnsemblPlants"/>
        </authorList>
    </citation>
    <scope>IDENTIFICATION</scope>
    <source>
        <strain evidence="3">cv. Jemalong A17</strain>
    </source>
</reference>
<sequence length="283" mass="32655">MNESVQIEECRSIHYSSPTYFQKSSVIELCFKMFAQSRNRLNLKLILRPVNTGFISSNFVCVGLWNPSINLKSKRSQTIVSSECKVISYSYTFGDNSWKTLENFPGNPCTDVGKSVSGTLNWIVSKDSVDFNKEVILSFDLVKETYREVLLPQHDGYHECYHELSVLSNCLCVCFDNSNESCWVVWMMKEYGIIESWTKLMIIPYEKLICNYLWPQPSVEPLLVSENGVVLQQITMSFQLVLYNINNGEVGYPFTFGKVASGLHIYHQSLRQWTHNLHLHLQE</sequence>